<name>A0ABT7NR26_9SPHI</name>
<dbReference type="Proteomes" id="UP001170954">
    <property type="component" value="Unassembled WGS sequence"/>
</dbReference>
<keyword evidence="2" id="KW-1185">Reference proteome</keyword>
<dbReference type="InterPro" id="IPR025833">
    <property type="entry name" value="GDYXXLXY"/>
</dbReference>
<protein>
    <submittedName>
        <fullName evidence="1">GDYXXLXY domain-containing protein</fullName>
    </submittedName>
</protein>
<gene>
    <name evidence="1" type="ORF">HX018_15780</name>
</gene>
<comment type="caution">
    <text evidence="1">The sequence shown here is derived from an EMBL/GenBank/DDBJ whole genome shotgun (WGS) entry which is preliminary data.</text>
</comment>
<evidence type="ECO:0000313" key="1">
    <source>
        <dbReference type="EMBL" id="MDM1049698.1"/>
    </source>
</evidence>
<dbReference type="EMBL" id="JACAGK010000054">
    <property type="protein sequence ID" value="MDM1049698.1"/>
    <property type="molecule type" value="Genomic_DNA"/>
</dbReference>
<reference evidence="1" key="2">
    <citation type="journal article" date="2022" name="Sci. Total Environ.">
        <title>Prevalence, transmission, and molecular epidemiology of tet(X)-positive bacteria among humans, animals, and environmental niches in China: An epidemiological, and genomic-based study.</title>
        <authorList>
            <person name="Dong N."/>
            <person name="Zeng Y."/>
            <person name="Cai C."/>
            <person name="Sun C."/>
            <person name="Lu J."/>
            <person name="Liu C."/>
            <person name="Zhou H."/>
            <person name="Sun Q."/>
            <person name="Shu L."/>
            <person name="Wang H."/>
            <person name="Wang Y."/>
            <person name="Wang S."/>
            <person name="Wu C."/>
            <person name="Chan E.W."/>
            <person name="Chen G."/>
            <person name="Shen Z."/>
            <person name="Chen S."/>
            <person name="Zhang R."/>
        </authorList>
    </citation>
    <scope>NUCLEOTIDE SEQUENCE</scope>
    <source>
        <strain evidence="1">R1692</strain>
    </source>
</reference>
<organism evidence="1 2">
    <name type="scientific">Sphingobacterium hotanense</name>
    <dbReference type="NCBI Taxonomy" id="649196"/>
    <lineage>
        <taxon>Bacteria</taxon>
        <taxon>Pseudomonadati</taxon>
        <taxon>Bacteroidota</taxon>
        <taxon>Sphingobacteriia</taxon>
        <taxon>Sphingobacteriales</taxon>
        <taxon>Sphingobacteriaceae</taxon>
        <taxon>Sphingobacterium</taxon>
    </lineage>
</organism>
<accession>A0ABT7NR26</accession>
<proteinExistence type="predicted"/>
<dbReference type="RefSeq" id="WP_286652007.1">
    <property type="nucleotide sequence ID" value="NZ_JACAGK010000054.1"/>
</dbReference>
<evidence type="ECO:0000313" key="2">
    <source>
        <dbReference type="Proteomes" id="UP001170954"/>
    </source>
</evidence>
<dbReference type="Pfam" id="PF14345">
    <property type="entry name" value="GDYXXLXY"/>
    <property type="match status" value="1"/>
</dbReference>
<sequence length="164" mass="18634">MKKISIILIVVNLLLLLAYFNYSIAQKEDTLKEGELVLLELAPVDPRSLMQGDYMMLNYKLNSNVQPDSIPRRGYAVLKLDNHQVGELQRFQAEKTPLAPGEVLIHYTNPSGWRVNIGAESFFFQEGTGERFEKAKYGALKVDENGNSLLIGLYDENKREIKSK</sequence>
<reference evidence="1" key="1">
    <citation type="submission" date="2020-06" db="EMBL/GenBank/DDBJ databases">
        <authorList>
            <person name="Dong N."/>
        </authorList>
    </citation>
    <scope>NUCLEOTIDE SEQUENCE</scope>
    <source>
        <strain evidence="1">R1692</strain>
    </source>
</reference>